<keyword evidence="5" id="KW-1133">Transmembrane helix</keyword>
<reference evidence="7 8" key="1">
    <citation type="submission" date="2023-07" db="EMBL/GenBank/DDBJ databases">
        <title>Closed genoem sequence of Methanomicrococcus sp. Hf6.</title>
        <authorList>
            <person name="Poehlein A."/>
            <person name="Protasov E."/>
            <person name="Platt K."/>
            <person name="Reeh H."/>
            <person name="Daniel R."/>
            <person name="Brune A."/>
        </authorList>
    </citation>
    <scope>NUCLEOTIDE SEQUENCE [LARGE SCALE GENOMIC DNA]</scope>
    <source>
        <strain evidence="7 8">Hf6</strain>
    </source>
</reference>
<dbReference type="EMBL" id="CP131059">
    <property type="protein sequence ID" value="WNY24074.1"/>
    <property type="molecule type" value="Genomic_DNA"/>
</dbReference>
<comment type="subcellular location">
    <subcellularLocation>
        <location evidence="1">Secreted</location>
    </subcellularLocation>
</comment>
<dbReference type="Gene3D" id="2.180.10.10">
    <property type="entry name" value="RHS repeat-associated core"/>
    <property type="match status" value="3"/>
</dbReference>
<keyword evidence="4" id="KW-0843">Virulence</keyword>
<evidence type="ECO:0000313" key="8">
    <source>
        <dbReference type="Proteomes" id="UP001302978"/>
    </source>
</evidence>
<evidence type="ECO:0000256" key="5">
    <source>
        <dbReference type="SAM" id="Phobius"/>
    </source>
</evidence>
<dbReference type="GO" id="GO:0005576">
    <property type="term" value="C:extracellular region"/>
    <property type="evidence" value="ECO:0007669"/>
    <property type="project" value="UniProtKB-SubCell"/>
</dbReference>
<evidence type="ECO:0000256" key="2">
    <source>
        <dbReference type="ARBA" id="ARBA00022525"/>
    </source>
</evidence>
<protein>
    <recommendedName>
        <fullName evidence="6">Insecticide toxin TcdB middle/N-terminal domain-containing protein</fullName>
    </recommendedName>
</protein>
<dbReference type="SUPFAM" id="SSF69318">
    <property type="entry name" value="Integrin alpha N-terminal domain"/>
    <property type="match status" value="1"/>
</dbReference>
<keyword evidence="2" id="KW-0964">Secreted</keyword>
<organism evidence="7 8">
    <name type="scientific">Methanimicrococcus hongohii</name>
    <dbReference type="NCBI Taxonomy" id="3028295"/>
    <lineage>
        <taxon>Archaea</taxon>
        <taxon>Methanobacteriati</taxon>
        <taxon>Methanobacteriota</taxon>
        <taxon>Stenosarchaea group</taxon>
        <taxon>Methanomicrobia</taxon>
        <taxon>Methanosarcinales</taxon>
        <taxon>Methanosarcinaceae</taxon>
        <taxon>Methanimicrococcus</taxon>
    </lineage>
</organism>
<feature type="transmembrane region" description="Helical" evidence="5">
    <location>
        <begin position="2712"/>
        <end position="2733"/>
    </location>
</feature>
<name>A0AA96V0I5_9EURY</name>
<dbReference type="InterPro" id="IPR013517">
    <property type="entry name" value="FG-GAP"/>
</dbReference>
<dbReference type="InterPro" id="IPR003284">
    <property type="entry name" value="Sal_SpvB"/>
</dbReference>
<evidence type="ECO:0000256" key="1">
    <source>
        <dbReference type="ARBA" id="ARBA00004613"/>
    </source>
</evidence>
<dbReference type="NCBIfam" id="TIGR03696">
    <property type="entry name" value="Rhs_assc_core"/>
    <property type="match status" value="1"/>
</dbReference>
<evidence type="ECO:0000259" key="6">
    <source>
        <dbReference type="Pfam" id="PF12256"/>
    </source>
</evidence>
<keyword evidence="5" id="KW-0812">Transmembrane</keyword>
<feature type="domain" description="Insecticide toxin TcdB middle/N-terminal" evidence="6">
    <location>
        <begin position="690"/>
        <end position="819"/>
    </location>
</feature>
<dbReference type="RefSeq" id="WP_316557245.1">
    <property type="nucleotide sequence ID" value="NZ_CP131059.1"/>
</dbReference>
<sequence>MNFKKIIVLLIALMILTPSFAFAAESDVSEINSLNCLHDITSDETDVSEDITIETEDEEQTEIENENQPENRDDEEIQIMAAAADEPPAINTDALTAHQPPDTGTVNDSYLTSNFSGAAIYTYPIQLPKGTVDFQPLIRLIYNSQSSGGTYGWLGDSWTLNEYYILRDVNYTPTDTTDDKFKLFFDGSGYDLIYNETEESYQTETETYMNIRKIEGGLNHHGKHWILKTKDGTEYRFGYNDDSELLNSVSNRNYVTKWKLDQIKDNNENIISYNYIKNPIDGEIGTSYLANIIYNEGCASIEFGRTQKPIVFENYKSGTHTSEKSLLSSIIIKVDNEEIYHYRIQYDTADNHISLKSIERSDGIETLPKTTFEYGKWAGTYSQDTKWNIPVLFVHNDVSARRMRNVDQGANFADVNGDGYPDIVQCFMNNHNIAKGVWINNGTGFVKDNYRSQNLANQTYFNNYYNGHIYPTGSRIIDINGDGLPDIILARYDKNSGYQSSVWINTGNEFVRSSTWRLPSVSFENNSGARIVDLNGDGLPDIVESGYVNYRYSRAWINTGEGFIYNSTWEPPVLFNNNSGAAFVDINGDGLPDIVSSYSSSGVTYKTTYINTGEGFVIDQTRQLPVILSAKYGDSGTRFSDFNGDGLNDIIISNPSWNSSYINTGKGFASIQQYIPFRFVVTDYSLNSGARVTDINADGLPDVVRSSYIRDGGGSFNHVWLNSPDSTPNLLTQISHSSGAKTKIEYDVSTHFDNRDENGNHRMSIPINVVKKIENENGMDDDKQTMTVLTYDYLGGIMHIEPKGKSEFLGFKKVTVNDGRSVVEHYFHQDKAKKGKEYKTVIQSDSGEIYSVTENDFIVNEKDGVFEVLTANSTYSLYDKHPNPIISEIIYEYDAYGNPTKIQNEGDISFIGDEKTTFLEYTYNIDEWILGNIKRETVKGAYGQKIAESSFFYDGNDDLNAAPTRGLITKTVDWNNNGEDIVQDFEYDSYGNLIAQYDGNGHLTTVEYDENPIFPSSFTNALDQKTLLEYDFGLGKLIKTTDPNDFETVMEYDGFGRITKVIKPGDSQSSPTIQYSYFIDGVAPEYIQISIKEYENQYYDTWKYYDGLKRVIKTESESEDISENIIQETYYDNYGNVSTVVAPRKDSEIYLNTTHSYDSFGRLIQIMNPDETSKRIEYEQLKTTAFDERGNKLQSDKDIYGNIVKVTEFNGDEIYETGYEYNAANNLIKIIPNQYYDQSNISFLIENETINGDNPILVETELSSLGVNTPIDTTYKVENITFTYDSLGRMIELDDPDLGVWRYEYNANGKKTSETDNRGVTTYYDYDPLDRIILIDYPADADVFFEYDNETVGTLSKVTTGITTKSYLYDERLRIVEENVSIEGYESSSAPKRVLDSLEIQTKAFSDTVDILQSYELKNEWASSKDEIDYAEISELNQTNYRTNTETKSVNTLRNTDREIGNLIFEEESSVYNNTESKLSSQNVDFTRSSIQFENIEKSEYNQSADTNSIKRTDADSAERIITIEPLELPEESAIIVYNSPISANDFFGNEEDITINFDEEGFRLRELNLENLRVSTGSRDVASIYLNDNEILRFVDNAAGGILYIFDENGAGLGTISPMNGHLNYENITFNISFNYDHDSSEMTVEIERNYRGQITQYLYSYETDEPISSMRAYISGYQSGVNYISSEYNVNYDQITIDPEYGSFVNEDDITILLEKEGYTLQELNLTDFRVSTGAGDIAYVQLNGREILRFVDNAAGGILYIFDEQGATLGTIQRMNGKPSFENITFDIKFVQSDSEMQIFIEKTYNGVVTNHQYSYETADETITALRVYMNGYLSGTDYISGNYEAVYIPILPPDEVTLSFENEEDFVIYEEGSNIKKLDLTDFRVSTGVYDSASVYLNNYEILRFTDTSDGGILQILDEDGNELDIISQINGNPIYENVTFNINFDKTESSLIIDIEKMKNGNIVDEYSYEIDYEMPITYSRIHFFGYQSEINYINSQYDVTYESGGLISNGSFALEDDITIHLNNDEWTVQELNLEKFRASMGSGDKAYIHINNHEILRFVDNAAGGILYIYGENSTQLGTISKVNGKTTAENITFDISFTKTDSETLIKIEKFVRGQSNGTYHYAYESSDELEEMRVYITGYQAGVEYVSGEYDIRYKMNMEELEKPIIPNNMFENEGEVTVDFGAENSYISELSLTNFRAMPIENSDISIYLNDLEMIKLSQDNSGTIHIFDSNNSLIDMMQNVNSNVSYENITFNVLFTADLNELNIAVEKNEYGECVDTYSYSFEFDELISNMKIEAENYQSEICFAEGEVSAYYSQLPDAPFEPTEFGPDFITKYQYDSMDRVIQKTLPNGKIVEYNYNNQALLSSIPGIIDNISYNSLNLMTKKDFTNGISTELTYDDWTQRIENINTPNLQNLDYSFDEKGNIIGISDNILNENQYFFYDDLDRLLLTGSENYAQSFVYNPLGSILAHRSKDLTTDEEIVFGFEYGNNAGIHAPTRVGETTLFYDANGNLIEDSSFVYIYNDANRLTGVLKKSEDNRTIAEFVYDESGNRIKKIEDGIVSYYISEDFDVEDGEETVYYFANGNRVAKNSTEGTFWYLDDHLGSTNVMIDSEGELVERTLYYPFGSHREGGEEKYSFTGKEFDSEIGLYYYGARYYNPETFVFTQADSIIPDVYNPQTLNRYSYCYNNPLKYEDPDGHMPLFATAIIGAAVGLAAGGAIAAYKQYSATGTISDWDAVAKGAALGGIAGGIAGLTLGVGVGLASGTIMGTGTVTTSGGIAIFGKSTADMTAGVIFLSHTGAYATLAGGVAADTVENWVEGGELSDVANGEKWLTYMAAGSIGGPVGGGTSTALSPYAAYGSTTNAVGSEIISQGSQQYVTHSMNSASLKNNNLNSDSGYVTYGSGKFSVKINKNSIGYKLFKSNKK</sequence>
<dbReference type="PANTHER" id="PTHR32305">
    <property type="match status" value="1"/>
</dbReference>
<dbReference type="Proteomes" id="UP001302978">
    <property type="component" value="Chromosome"/>
</dbReference>
<evidence type="ECO:0000256" key="3">
    <source>
        <dbReference type="ARBA" id="ARBA00022729"/>
    </source>
</evidence>
<keyword evidence="8" id="KW-1185">Reference proteome</keyword>
<dbReference type="GO" id="GO:0005737">
    <property type="term" value="C:cytoplasm"/>
    <property type="evidence" value="ECO:0007669"/>
    <property type="project" value="InterPro"/>
</dbReference>
<evidence type="ECO:0000313" key="7">
    <source>
        <dbReference type="EMBL" id="WNY24074.1"/>
    </source>
</evidence>
<dbReference type="InterPro" id="IPR028994">
    <property type="entry name" value="Integrin_alpha_N"/>
</dbReference>
<dbReference type="PANTHER" id="PTHR32305:SF15">
    <property type="entry name" value="PROTEIN RHSA-RELATED"/>
    <property type="match status" value="1"/>
</dbReference>
<evidence type="ECO:0000256" key="4">
    <source>
        <dbReference type="ARBA" id="ARBA00023026"/>
    </source>
</evidence>
<keyword evidence="5" id="KW-0472">Membrane</keyword>
<dbReference type="InterPro" id="IPR022045">
    <property type="entry name" value="TcdB_toxin_mid/N"/>
</dbReference>
<proteinExistence type="predicted"/>
<dbReference type="Pfam" id="PF12256">
    <property type="entry name" value="TcdB_toxin_midN"/>
    <property type="match status" value="1"/>
</dbReference>
<dbReference type="Pfam" id="PF13517">
    <property type="entry name" value="FG-GAP_3"/>
    <property type="match status" value="1"/>
</dbReference>
<dbReference type="InterPro" id="IPR050708">
    <property type="entry name" value="T6SS_VgrG/RHS"/>
</dbReference>
<accession>A0AA96V0I5</accession>
<dbReference type="GeneID" id="85195987"/>
<gene>
    <name evidence="7" type="ORF">MmiHf6_13990</name>
</gene>
<dbReference type="Gene3D" id="2.130.10.130">
    <property type="entry name" value="Integrin alpha, N-terminal"/>
    <property type="match status" value="2"/>
</dbReference>
<dbReference type="Pfam" id="PF03534">
    <property type="entry name" value="SpvB"/>
    <property type="match status" value="1"/>
</dbReference>
<dbReference type="InterPro" id="IPR022385">
    <property type="entry name" value="Rhs_assc_core"/>
</dbReference>
<dbReference type="KEGG" id="mehf:MmiHf6_13990"/>
<keyword evidence="3" id="KW-0732">Signal</keyword>